<sequence length="31" mass="3591">DFDRQVAERQIRAAIFNRFTALGTPENQRVA</sequence>
<evidence type="ECO:0000313" key="2">
    <source>
        <dbReference type="Proteomes" id="UP001202281"/>
    </source>
</evidence>
<feature type="non-terminal residue" evidence="1">
    <location>
        <position position="1"/>
    </location>
</feature>
<dbReference type="Proteomes" id="UP001202281">
    <property type="component" value="Unassembled WGS sequence"/>
</dbReference>
<gene>
    <name evidence="1" type="ORF">MTR66_18535</name>
</gene>
<evidence type="ECO:0000313" key="1">
    <source>
        <dbReference type="EMBL" id="MCJ2188806.1"/>
    </source>
</evidence>
<dbReference type="EMBL" id="JALHLG010000047">
    <property type="protein sequence ID" value="MCJ2188806.1"/>
    <property type="molecule type" value="Genomic_DNA"/>
</dbReference>
<protein>
    <submittedName>
        <fullName evidence="1">IS5/IS1182 family transposase</fullName>
    </submittedName>
</protein>
<keyword evidence="2" id="KW-1185">Reference proteome</keyword>
<comment type="caution">
    <text evidence="1">The sequence shown here is derived from an EMBL/GenBank/DDBJ whole genome shotgun (WGS) entry which is preliminary data.</text>
</comment>
<accession>A0ABT0BVH0</accession>
<name>A0ABT0BVH0_9SPHN</name>
<reference evidence="1 2" key="1">
    <citation type="submission" date="2022-04" db="EMBL/GenBank/DDBJ databases">
        <title>Identification of a novel bacterium isolated from mangrove sediments.</title>
        <authorList>
            <person name="Pan X."/>
        </authorList>
    </citation>
    <scope>NUCLEOTIDE SEQUENCE [LARGE SCALE GENOMIC DNA]</scope>
    <source>
        <strain evidence="1 2">B2638</strain>
    </source>
</reference>
<organism evidence="1 2">
    <name type="scientific">Novosphingobium beihaiensis</name>
    <dbReference type="NCBI Taxonomy" id="2930389"/>
    <lineage>
        <taxon>Bacteria</taxon>
        <taxon>Pseudomonadati</taxon>
        <taxon>Pseudomonadota</taxon>
        <taxon>Alphaproteobacteria</taxon>
        <taxon>Sphingomonadales</taxon>
        <taxon>Sphingomonadaceae</taxon>
        <taxon>Novosphingobium</taxon>
    </lineage>
</organism>
<proteinExistence type="predicted"/>